<keyword evidence="10" id="KW-0129">CBS domain</keyword>
<evidence type="ECO:0000256" key="10">
    <source>
        <dbReference type="PROSITE-ProRule" id="PRU00703"/>
    </source>
</evidence>
<sequence length="589" mass="61184">MSAGVEATGTEAASTRGFAQRLRTLARGRETSLVVLAALIGVLAGLSVTLISRGAELLHSVLFGAARISSIPRLPLHVLLWPAIGGLIMGGVILALKRWRPHSIVDPIEANALHGGRMSLPDSIILSLQTMLANGFGASVGMEAGYTQSGSGLASVIGQWLRLRRMDLRILVGCGAAGGIAAAFQAPLTGAFYGFELIIGVYAIPAAAPVMTSALIAYLTARQLGAASTPIYVPEIGPLEPSAYLPFLLLGLIAGGVAIGIMRLVTLVERGFARSGLPLWLRPAVGGLGVGALAYVSPQVLSSGEGALRIQVGTGITSAVALILLLKVCASSLSLGSGFRGGLFFSSLFMGSLLGKLFAGLAGSVVPWLALDPVIAAVVGMSALAVGVVGGPFTMTFLTLEITGDLHIAGLVLTASIGCSLLVRETFGYSFSTWRLHLRGETIRSALDVGWLRALTVERMMRTDVSVFGAGADLAAFRAAFPLGSVKTVALQDGEGRYVGLVPVAVAHSDAHPPTERIEVLACNGDDILLADMNVKQAAAVFDRAQIDELVVVDHAEGRRIIGLLSEAFLLRRYADELDKARRGVAGDA</sequence>
<dbReference type="InterPro" id="IPR001807">
    <property type="entry name" value="ClC"/>
</dbReference>
<dbReference type="eggNOG" id="COG0038">
    <property type="taxonomic scope" value="Bacteria"/>
</dbReference>
<keyword evidence="3 11" id="KW-0812">Transmembrane</keyword>
<dbReference type="SUPFAM" id="SSF81340">
    <property type="entry name" value="Clc chloride channel"/>
    <property type="match status" value="1"/>
</dbReference>
<comment type="subcellular location">
    <subcellularLocation>
        <location evidence="1">Membrane</location>
        <topology evidence="1">Multi-pass membrane protein</topology>
    </subcellularLocation>
</comment>
<feature type="domain" description="CBS" evidence="12">
    <location>
        <begin position="514"/>
        <end position="580"/>
    </location>
</feature>
<feature type="transmembrane region" description="Helical" evidence="11">
    <location>
        <begin position="348"/>
        <end position="371"/>
    </location>
</feature>
<evidence type="ECO:0000256" key="5">
    <source>
        <dbReference type="ARBA" id="ARBA00023065"/>
    </source>
</evidence>
<feature type="transmembrane region" description="Helical" evidence="11">
    <location>
        <begin position="277"/>
        <end position="296"/>
    </location>
</feature>
<feature type="transmembrane region" description="Helical" evidence="11">
    <location>
        <begin position="378"/>
        <end position="400"/>
    </location>
</feature>
<feature type="transmembrane region" description="Helical" evidence="11">
    <location>
        <begin position="33"/>
        <end position="54"/>
    </location>
</feature>
<dbReference type="Gene3D" id="1.10.3080.10">
    <property type="entry name" value="Clc chloride channel"/>
    <property type="match status" value="1"/>
</dbReference>
<dbReference type="PANTHER" id="PTHR43427">
    <property type="entry name" value="CHLORIDE CHANNEL PROTEIN CLC-E"/>
    <property type="match status" value="1"/>
</dbReference>
<accession>A8I3C7</accession>
<dbReference type="CDD" id="cd00400">
    <property type="entry name" value="Voltage_gated_ClC"/>
    <property type="match status" value="1"/>
</dbReference>
<keyword evidence="4 11" id="KW-1133">Transmembrane helix</keyword>
<protein>
    <submittedName>
        <fullName evidence="13">Voltage gated chloride channel family protein</fullName>
    </submittedName>
</protein>
<evidence type="ECO:0000256" key="6">
    <source>
        <dbReference type="ARBA" id="ARBA00023136"/>
    </source>
</evidence>
<reference evidence="13 14" key="5">
    <citation type="journal article" date="2010" name="Appl. Environ. Microbiol.">
        <title>phrR-like gene praR of Azorhizobium caulinodans ORS571 is essential for symbiosis with Sesbania rostrata and is involved in expression of reb genes.</title>
        <authorList>
            <person name="Akiba N."/>
            <person name="Aono T."/>
            <person name="Toyazaki H."/>
            <person name="Sato S."/>
            <person name="Oyaizu H."/>
        </authorList>
    </citation>
    <scope>NUCLEOTIDE SEQUENCE [LARGE SCALE GENOMIC DNA]</scope>
    <source>
        <strain evidence="14">ATCC 43989 / DSM 5975 / JCM 20966 / LMG 6465 / NBRC 14845 / NCIMB 13405 / ORS 571</strain>
    </source>
</reference>
<dbReference type="GO" id="GO:0034707">
    <property type="term" value="C:chloride channel complex"/>
    <property type="evidence" value="ECO:0007669"/>
    <property type="project" value="UniProtKB-KW"/>
</dbReference>
<dbReference type="STRING" id="438753.AZC_2008"/>
<evidence type="ECO:0000256" key="9">
    <source>
        <dbReference type="ARBA" id="ARBA00023303"/>
    </source>
</evidence>
<feature type="transmembrane region" description="Helical" evidence="11">
    <location>
        <begin position="199"/>
        <end position="221"/>
    </location>
</feature>
<feature type="transmembrane region" description="Helical" evidence="11">
    <location>
        <begin position="308"/>
        <end position="328"/>
    </location>
</feature>
<keyword evidence="9" id="KW-0407">Ion channel</keyword>
<dbReference type="PRINTS" id="PR00762">
    <property type="entry name" value="CLCHANNEL"/>
</dbReference>
<dbReference type="PANTHER" id="PTHR43427:SF6">
    <property type="entry name" value="CHLORIDE CHANNEL PROTEIN CLC-E"/>
    <property type="match status" value="1"/>
</dbReference>
<keyword evidence="14" id="KW-1185">Reference proteome</keyword>
<reference evidence="13 14" key="6">
    <citation type="journal article" date="2011" name="Appl. Environ. Microbiol.">
        <title>Involvement of the azorhizobial chromosome partition gene (parA) in the onset of bacteroid differentiation during Sesbania rostrata stem nodule development.</title>
        <authorList>
            <person name="Liu CT."/>
            <person name="Lee KB."/>
            <person name="Wang YS."/>
            <person name="Peng MH."/>
            <person name="Lee KT."/>
            <person name="Suzuki S."/>
            <person name="Suzuki T."/>
            <person name="Oyaizu H."/>
        </authorList>
    </citation>
    <scope>NUCLEOTIDE SEQUENCE [LARGE SCALE GENOMIC DNA]</scope>
    <source>
        <strain evidence="14">ATCC 43989 / DSM 5975 / JCM 20966 / LMG 6465 / NBRC 14845 / NCIMB 13405 / ORS 571</strain>
    </source>
</reference>
<gene>
    <name evidence="13" type="ordered locus">AZC_2008</name>
</gene>
<keyword evidence="6 11" id="KW-0472">Membrane</keyword>
<reference evidence="13 14" key="3">
    <citation type="journal article" date="2008" name="BMC Genomics">
        <title>The genome of the versatile nitrogen fixer Azorhizobium caulinodans ORS571.</title>
        <authorList>
            <person name="Lee KB."/>
            <person name="Backer P.D."/>
            <person name="Aono T."/>
            <person name="Liu CT."/>
            <person name="Suzuki S."/>
            <person name="Suzuki T."/>
            <person name="Kaneko T."/>
            <person name="Yamada M."/>
            <person name="Tabata S."/>
            <person name="Kupfer D.M."/>
            <person name="Najar F.Z."/>
            <person name="Wiley G.B."/>
            <person name="Roe B."/>
            <person name="Binnewies T.T."/>
            <person name="Ussery D.W."/>
            <person name="D'Haeze W."/>
            <person name="Herder J.D."/>
            <person name="Gevers D."/>
            <person name="Vereecke D."/>
            <person name="Holsters M."/>
            <person name="Oyaizu H."/>
        </authorList>
    </citation>
    <scope>NUCLEOTIDE SEQUENCE [LARGE SCALE GENOMIC DNA]</scope>
    <source>
        <strain evidence="14">ATCC 43989 / DSM 5975 / JCM 20966 / LMG 6465 / NBRC 14845 / NCIMB 13405 / ORS 571</strain>
    </source>
</reference>
<proteinExistence type="predicted"/>
<evidence type="ECO:0000259" key="12">
    <source>
        <dbReference type="PROSITE" id="PS51371"/>
    </source>
</evidence>
<name>A8I3C7_AZOC5</name>
<dbReference type="Pfam" id="PF00654">
    <property type="entry name" value="Voltage_CLC"/>
    <property type="match status" value="1"/>
</dbReference>
<evidence type="ECO:0000256" key="4">
    <source>
        <dbReference type="ARBA" id="ARBA00022989"/>
    </source>
</evidence>
<reference evidence="13 14" key="1">
    <citation type="journal article" date="2007" name="Appl. Environ. Microbiol.">
        <title>Rhizobial factors required for stem nodule maturation and maintenance in Sesbania rostrata-Azorhizobium caulinodans ORS571 symbiosis.</title>
        <authorList>
            <person name="Suzuki S."/>
            <person name="Aono T."/>
            <person name="Lee KB."/>
            <person name="Suzuki T."/>
            <person name="Liu CT."/>
            <person name="Miwa H."/>
            <person name="Wakao S."/>
            <person name="Iki T."/>
            <person name="Oyaizu H."/>
        </authorList>
    </citation>
    <scope>NUCLEOTIDE SEQUENCE [LARGE SCALE GENOMIC DNA]</scope>
    <source>
        <strain evidence="14">ATCC 43989 / DSM 5975 / JCM 20966 / LMG 6465 / NBRC 14845 / NCIMB 13405 / ORS 571</strain>
    </source>
</reference>
<feature type="transmembrane region" description="Helical" evidence="11">
    <location>
        <begin position="74"/>
        <end position="96"/>
    </location>
</feature>
<evidence type="ECO:0000256" key="8">
    <source>
        <dbReference type="ARBA" id="ARBA00023214"/>
    </source>
</evidence>
<dbReference type="InterPro" id="IPR046342">
    <property type="entry name" value="CBS_dom_sf"/>
</dbReference>
<dbReference type="GO" id="GO:0005254">
    <property type="term" value="F:chloride channel activity"/>
    <property type="evidence" value="ECO:0007669"/>
    <property type="project" value="UniProtKB-KW"/>
</dbReference>
<organism evidence="13 14">
    <name type="scientific">Azorhizobium caulinodans (strain ATCC 43989 / DSM 5975 / JCM 20966 / LMG 6465 / NBRC 14845 / NCIMB 13405 / ORS 571)</name>
    <dbReference type="NCBI Taxonomy" id="438753"/>
    <lineage>
        <taxon>Bacteria</taxon>
        <taxon>Pseudomonadati</taxon>
        <taxon>Pseudomonadota</taxon>
        <taxon>Alphaproteobacteria</taxon>
        <taxon>Hyphomicrobiales</taxon>
        <taxon>Xanthobacteraceae</taxon>
        <taxon>Azorhizobium</taxon>
    </lineage>
</organism>
<dbReference type="EMBL" id="AP009384">
    <property type="protein sequence ID" value="BAF88006.1"/>
    <property type="molecule type" value="Genomic_DNA"/>
</dbReference>
<feature type="transmembrane region" description="Helical" evidence="11">
    <location>
        <begin position="170"/>
        <end position="193"/>
    </location>
</feature>
<reference evidence="13 14" key="4">
    <citation type="journal article" date="2009" name="Appl. Environ. Microbiol.">
        <title>Comparative genome-wide transcriptional profiling of Azorhizobium caulinodans ORS571 grown under free-living and symbiotic conditions.</title>
        <authorList>
            <person name="Tsukada S."/>
            <person name="Aono T."/>
            <person name="Akiba N."/>
            <person name="Lee KB."/>
            <person name="Liu CT."/>
            <person name="Toyazaki H."/>
            <person name="Oyaizu H."/>
        </authorList>
    </citation>
    <scope>NUCLEOTIDE SEQUENCE [LARGE SCALE GENOMIC DNA]</scope>
    <source>
        <strain evidence="14">ATCC 43989 / DSM 5975 / JCM 20966 / LMG 6465 / NBRC 14845 / NCIMB 13405 / ORS 571</strain>
    </source>
</reference>
<keyword evidence="5" id="KW-0406">Ion transport</keyword>
<dbReference type="KEGG" id="azc:AZC_2008"/>
<feature type="transmembrane region" description="Helical" evidence="11">
    <location>
        <begin position="406"/>
        <end position="423"/>
    </location>
</feature>
<keyword evidence="2" id="KW-0813">Transport</keyword>
<evidence type="ECO:0000256" key="11">
    <source>
        <dbReference type="SAM" id="Phobius"/>
    </source>
</evidence>
<evidence type="ECO:0000313" key="14">
    <source>
        <dbReference type="Proteomes" id="UP000000270"/>
    </source>
</evidence>
<keyword evidence="7" id="KW-0869">Chloride channel</keyword>
<dbReference type="eggNOG" id="COG0517">
    <property type="taxonomic scope" value="Bacteria"/>
</dbReference>
<evidence type="ECO:0000313" key="13">
    <source>
        <dbReference type="EMBL" id="BAF88006.1"/>
    </source>
</evidence>
<dbReference type="InterPro" id="IPR000644">
    <property type="entry name" value="CBS_dom"/>
</dbReference>
<evidence type="ECO:0000256" key="3">
    <source>
        <dbReference type="ARBA" id="ARBA00022692"/>
    </source>
</evidence>
<dbReference type="InterPro" id="IPR050368">
    <property type="entry name" value="ClC-type_chloride_channel"/>
</dbReference>
<dbReference type="SUPFAM" id="SSF54631">
    <property type="entry name" value="CBS-domain pair"/>
    <property type="match status" value="1"/>
</dbReference>
<evidence type="ECO:0000256" key="1">
    <source>
        <dbReference type="ARBA" id="ARBA00004141"/>
    </source>
</evidence>
<dbReference type="InterPro" id="IPR014743">
    <property type="entry name" value="Cl-channel_core"/>
</dbReference>
<keyword evidence="8" id="KW-0868">Chloride</keyword>
<reference evidence="14" key="2">
    <citation type="submission" date="2007-04" db="EMBL/GenBank/DDBJ databases">
        <title>Complete genome sequence of the nitrogen-fixing bacterium Azorhizobium caulinodans ORS571.</title>
        <authorList>
            <person name="Lee K.B."/>
            <person name="Backer P.D."/>
            <person name="Aono T."/>
            <person name="Liu C.T."/>
            <person name="Suzuki S."/>
            <person name="Suzuki T."/>
            <person name="Kaneko T."/>
            <person name="Yamada M."/>
            <person name="Tabata S."/>
            <person name="Kupfer D.M."/>
            <person name="Najar F.Z."/>
            <person name="Wiley G.B."/>
            <person name="Roe B."/>
            <person name="Binnewies T."/>
            <person name="Ussery D."/>
            <person name="Vereecke D."/>
            <person name="Gevers D."/>
            <person name="Holsters M."/>
            <person name="Oyaizu H."/>
        </authorList>
    </citation>
    <scope>NUCLEOTIDE SEQUENCE [LARGE SCALE GENOMIC DNA]</scope>
    <source>
        <strain evidence="14">ATCC 43989 / DSM 5975 / JCM 20966 / LMG 6465 / NBRC 14845 / NCIMB 13405 / ORS 571</strain>
    </source>
</reference>
<dbReference type="Proteomes" id="UP000000270">
    <property type="component" value="Chromosome"/>
</dbReference>
<feature type="transmembrane region" description="Helical" evidence="11">
    <location>
        <begin position="242"/>
        <end position="265"/>
    </location>
</feature>
<evidence type="ECO:0000256" key="2">
    <source>
        <dbReference type="ARBA" id="ARBA00022448"/>
    </source>
</evidence>
<evidence type="ECO:0000256" key="7">
    <source>
        <dbReference type="ARBA" id="ARBA00023173"/>
    </source>
</evidence>
<dbReference type="PROSITE" id="PS51371">
    <property type="entry name" value="CBS"/>
    <property type="match status" value="1"/>
</dbReference>
<dbReference type="RefSeq" id="WP_012170535.1">
    <property type="nucleotide sequence ID" value="NC_009937.1"/>
</dbReference>
<dbReference type="HOGENOM" id="CLU_015263_5_2_5"/>
<dbReference type="AlphaFoldDB" id="A8I3C7"/>